<evidence type="ECO:0000256" key="1">
    <source>
        <dbReference type="SAM" id="SignalP"/>
    </source>
</evidence>
<dbReference type="PANTHER" id="PTHR38013:SF1">
    <property type="entry name" value="GLYCOPROTEIN_POLYSACCHARIDE METABOLISM"/>
    <property type="match status" value="1"/>
</dbReference>
<dbReference type="InterPro" id="IPR053196">
    <property type="entry name" value="Lipoprotein_YbaY-like"/>
</dbReference>
<dbReference type="PANTHER" id="PTHR38013">
    <property type="entry name" value="GLYCOPROTEIN/POLYSACCHARIDE METABOLISM"/>
    <property type="match status" value="1"/>
</dbReference>
<feature type="signal peptide" evidence="1">
    <location>
        <begin position="1"/>
        <end position="18"/>
    </location>
</feature>
<dbReference type="Pfam" id="PF09619">
    <property type="entry name" value="YscW"/>
    <property type="match status" value="1"/>
</dbReference>
<keyword evidence="2" id="KW-0449">Lipoprotein</keyword>
<protein>
    <submittedName>
        <fullName evidence="2">Putative lipoprotein</fullName>
    </submittedName>
</protein>
<dbReference type="InterPro" id="IPR039366">
    <property type="entry name" value="Pilotin"/>
</dbReference>
<keyword evidence="3" id="KW-1185">Reference proteome</keyword>
<dbReference type="AlphaFoldDB" id="A0A7W6FPC8"/>
<dbReference type="Proteomes" id="UP000571950">
    <property type="component" value="Unassembled WGS sequence"/>
</dbReference>
<name>A0A7W6FPC8_9SPHN</name>
<evidence type="ECO:0000313" key="3">
    <source>
        <dbReference type="Proteomes" id="UP000571950"/>
    </source>
</evidence>
<keyword evidence="1" id="KW-0732">Signal</keyword>
<gene>
    <name evidence="2" type="ORF">GGR43_001135</name>
</gene>
<reference evidence="2 3" key="1">
    <citation type="submission" date="2020-08" db="EMBL/GenBank/DDBJ databases">
        <title>Genomic Encyclopedia of Type Strains, Phase IV (KMG-IV): sequencing the most valuable type-strain genomes for metagenomic binning, comparative biology and taxonomic classification.</title>
        <authorList>
            <person name="Goeker M."/>
        </authorList>
    </citation>
    <scope>NUCLEOTIDE SEQUENCE [LARGE SCALE GENOMIC DNA]</scope>
    <source>
        <strain evidence="2 3">DSM 26189</strain>
    </source>
</reference>
<sequence length="143" mass="14984">MRYVMALISTIAALSACAPTPPGESAAVQPASPGLVTLSGTVFYRERIALPPDARVTVRISDVSLMDVAAPVIAETELATGGRQVPIAFSLDYDPARIEARGRYAVSARITDGGGRLIWITDTHVDLPSPGQGVDLLLVRVSG</sequence>
<comment type="caution">
    <text evidence="2">The sequence shown here is derived from an EMBL/GenBank/DDBJ whole genome shotgun (WGS) entry which is preliminary data.</text>
</comment>
<evidence type="ECO:0000313" key="2">
    <source>
        <dbReference type="EMBL" id="MBB3925422.1"/>
    </source>
</evidence>
<accession>A0A7W6FPC8</accession>
<dbReference type="EMBL" id="JACIDT010000003">
    <property type="protein sequence ID" value="MBB3925422.1"/>
    <property type="molecule type" value="Genomic_DNA"/>
</dbReference>
<organism evidence="2 3">
    <name type="scientific">Sphingobium jiangsuense</name>
    <dbReference type="NCBI Taxonomy" id="870476"/>
    <lineage>
        <taxon>Bacteria</taxon>
        <taxon>Pseudomonadati</taxon>
        <taxon>Pseudomonadota</taxon>
        <taxon>Alphaproteobacteria</taxon>
        <taxon>Sphingomonadales</taxon>
        <taxon>Sphingomonadaceae</taxon>
        <taxon>Sphingobium</taxon>
    </lineage>
</organism>
<dbReference type="PROSITE" id="PS51257">
    <property type="entry name" value="PROKAR_LIPOPROTEIN"/>
    <property type="match status" value="1"/>
</dbReference>
<feature type="chain" id="PRO_5031396266" evidence="1">
    <location>
        <begin position="19"/>
        <end position="143"/>
    </location>
</feature>
<proteinExistence type="predicted"/>